<evidence type="ECO:0000313" key="14">
    <source>
        <dbReference type="Ensembl" id="ENSCVAP00000006781.1"/>
    </source>
</evidence>
<dbReference type="CTD" id="553633"/>
<dbReference type="InterPro" id="IPR056226">
    <property type="entry name" value="WH_PARP12"/>
</dbReference>
<dbReference type="InterPro" id="IPR036388">
    <property type="entry name" value="WH-like_DNA-bd_sf"/>
</dbReference>
<reference evidence="14" key="1">
    <citation type="submission" date="2025-08" db="UniProtKB">
        <authorList>
            <consortium name="Ensembl"/>
        </authorList>
    </citation>
    <scope>IDENTIFICATION</scope>
</reference>
<keyword evidence="4" id="KW-0597">Phosphoprotein</keyword>
<dbReference type="Pfam" id="PF25261">
    <property type="entry name" value="zf-CCCH_PARP12"/>
    <property type="match status" value="1"/>
</dbReference>
<name>A0A3Q2CMU6_CYPVA</name>
<evidence type="ECO:0000256" key="4">
    <source>
        <dbReference type="ARBA" id="ARBA00022553"/>
    </source>
</evidence>
<keyword evidence="7 11" id="KW-0863">Zinc-finger</keyword>
<evidence type="ECO:0000256" key="9">
    <source>
        <dbReference type="ARBA" id="ARBA00023242"/>
    </source>
</evidence>
<evidence type="ECO:0000256" key="3">
    <source>
        <dbReference type="ARBA" id="ARBA00022490"/>
    </source>
</evidence>
<dbReference type="GO" id="GO:0005737">
    <property type="term" value="C:cytoplasm"/>
    <property type="evidence" value="ECO:0007669"/>
    <property type="project" value="UniProtKB-SubCell"/>
</dbReference>
<evidence type="ECO:0000256" key="6">
    <source>
        <dbReference type="ARBA" id="ARBA00022737"/>
    </source>
</evidence>
<keyword evidence="6" id="KW-0677">Repeat</keyword>
<dbReference type="GO" id="GO:0008270">
    <property type="term" value="F:zinc ion binding"/>
    <property type="evidence" value="ECO:0007669"/>
    <property type="project" value="UniProtKB-KW"/>
</dbReference>
<dbReference type="Pfam" id="PF24356">
    <property type="entry name" value="WHD_PARP12"/>
    <property type="match status" value="1"/>
</dbReference>
<dbReference type="InterPro" id="IPR000571">
    <property type="entry name" value="Znf_CCCH"/>
</dbReference>
<dbReference type="KEGG" id="cvg:107100767"/>
<evidence type="ECO:0000256" key="1">
    <source>
        <dbReference type="ARBA" id="ARBA00004123"/>
    </source>
</evidence>
<feature type="domain" description="C3H1-type" evidence="12">
    <location>
        <begin position="267"/>
        <end position="294"/>
    </location>
</feature>
<dbReference type="InterPro" id="IPR051712">
    <property type="entry name" value="ARTD-AVP"/>
</dbReference>
<dbReference type="SUPFAM" id="SSF117839">
    <property type="entry name" value="WWE domain"/>
    <property type="match status" value="1"/>
</dbReference>
<evidence type="ECO:0000256" key="10">
    <source>
        <dbReference type="ARBA" id="ARBA00024347"/>
    </source>
</evidence>
<evidence type="ECO:0000256" key="7">
    <source>
        <dbReference type="ARBA" id="ARBA00022771"/>
    </source>
</evidence>
<dbReference type="PROSITE" id="PS50918">
    <property type="entry name" value="WWE"/>
    <property type="match status" value="1"/>
</dbReference>
<evidence type="ECO:0000256" key="8">
    <source>
        <dbReference type="ARBA" id="ARBA00022833"/>
    </source>
</evidence>
<evidence type="ECO:0000259" key="12">
    <source>
        <dbReference type="PROSITE" id="PS50103"/>
    </source>
</evidence>
<dbReference type="SMART" id="SM00356">
    <property type="entry name" value="ZnF_C3H1"/>
    <property type="match status" value="3"/>
</dbReference>
<dbReference type="GO" id="GO:0005634">
    <property type="term" value="C:nucleus"/>
    <property type="evidence" value="ECO:0007669"/>
    <property type="project" value="UniProtKB-SubCell"/>
</dbReference>
<comment type="similarity">
    <text evidence="10">Belongs to the ARTD/PARP family.</text>
</comment>
<evidence type="ECO:0000256" key="11">
    <source>
        <dbReference type="PROSITE-ProRule" id="PRU00723"/>
    </source>
</evidence>
<evidence type="ECO:0000256" key="5">
    <source>
        <dbReference type="ARBA" id="ARBA00022723"/>
    </source>
</evidence>
<dbReference type="PANTHER" id="PTHR45740">
    <property type="entry name" value="POLY [ADP-RIBOSE] POLYMERASE"/>
    <property type="match status" value="1"/>
</dbReference>
<comment type="subcellular location">
    <subcellularLocation>
        <location evidence="2">Cytoplasm</location>
    </subcellularLocation>
    <subcellularLocation>
        <location evidence="1">Nucleus</location>
    </subcellularLocation>
</comment>
<feature type="domain" description="WWE" evidence="13">
    <location>
        <begin position="353"/>
        <end position="441"/>
    </location>
</feature>
<feature type="domain" description="C3H1-type" evidence="12">
    <location>
        <begin position="91"/>
        <end position="116"/>
    </location>
</feature>
<dbReference type="Proteomes" id="UP000265020">
    <property type="component" value="Unassembled WGS sequence"/>
</dbReference>
<dbReference type="PANTHER" id="PTHR45740:SF13">
    <property type="entry name" value="POLY (ADP-RIBOSE) POLYMERASE FAMILY, MEMBER 12B"/>
    <property type="match status" value="1"/>
</dbReference>
<keyword evidence="3" id="KW-0963">Cytoplasm</keyword>
<feature type="domain" description="C3H1-type" evidence="12">
    <location>
        <begin position="177"/>
        <end position="199"/>
    </location>
</feature>
<dbReference type="GO" id="GO:0003950">
    <property type="term" value="F:NAD+ poly-ADP-ribosyltransferase activity"/>
    <property type="evidence" value="ECO:0007669"/>
    <property type="project" value="TreeGrafter"/>
</dbReference>
<feature type="zinc finger region" description="C3H1-type" evidence="11">
    <location>
        <begin position="267"/>
        <end position="294"/>
    </location>
</feature>
<feature type="zinc finger region" description="C3H1-type" evidence="11">
    <location>
        <begin position="91"/>
        <end position="116"/>
    </location>
</feature>
<dbReference type="RefSeq" id="XP_015254885.1">
    <property type="nucleotide sequence ID" value="XM_015399399.1"/>
</dbReference>
<dbReference type="Gene3D" id="3.30.1370.210">
    <property type="match status" value="1"/>
</dbReference>
<dbReference type="Pfam" id="PF02825">
    <property type="entry name" value="WWE"/>
    <property type="match status" value="1"/>
</dbReference>
<evidence type="ECO:0000256" key="2">
    <source>
        <dbReference type="ARBA" id="ARBA00004496"/>
    </source>
</evidence>
<dbReference type="InterPro" id="IPR057602">
    <property type="entry name" value="Zfn-CCCH_PARP12"/>
</dbReference>
<dbReference type="InterPro" id="IPR037197">
    <property type="entry name" value="WWE_dom_sf"/>
</dbReference>
<reference evidence="14" key="2">
    <citation type="submission" date="2025-09" db="UniProtKB">
        <authorList>
            <consortium name="Ensembl"/>
        </authorList>
    </citation>
    <scope>IDENTIFICATION</scope>
</reference>
<dbReference type="InterPro" id="IPR004170">
    <property type="entry name" value="WWE_dom"/>
</dbReference>
<evidence type="ECO:0000259" key="13">
    <source>
        <dbReference type="PROSITE" id="PS50918"/>
    </source>
</evidence>
<keyword evidence="15" id="KW-1185">Reference proteome</keyword>
<dbReference type="GeneTree" id="ENSGT00940000164581"/>
<keyword evidence="5 11" id="KW-0479">Metal-binding</keyword>
<feature type="zinc finger region" description="C3H1-type" evidence="11">
    <location>
        <begin position="177"/>
        <end position="199"/>
    </location>
</feature>
<dbReference type="GO" id="GO:1990404">
    <property type="term" value="F:NAD+-protein mono-ADP-ribosyltransferase activity"/>
    <property type="evidence" value="ECO:0007669"/>
    <property type="project" value="TreeGrafter"/>
</dbReference>
<dbReference type="GeneID" id="107100767"/>
<dbReference type="Gene3D" id="3.30.720.50">
    <property type="match status" value="1"/>
</dbReference>
<dbReference type="AlphaFoldDB" id="A0A3Q2CMU6"/>
<evidence type="ECO:0000313" key="15">
    <source>
        <dbReference type="Proteomes" id="UP000265020"/>
    </source>
</evidence>
<protein>
    <submittedName>
        <fullName evidence="14">Poly (ADP-ribose) polymerase family, member 12b</fullName>
    </submittedName>
</protein>
<proteinExistence type="inferred from homology"/>
<dbReference type="Gene3D" id="1.10.10.10">
    <property type="entry name" value="Winged helix-like DNA-binding domain superfamily/Winged helix DNA-binding domain"/>
    <property type="match status" value="1"/>
</dbReference>
<dbReference type="PROSITE" id="PS50103">
    <property type="entry name" value="ZF_C3H1"/>
    <property type="match status" value="3"/>
</dbReference>
<keyword evidence="9" id="KW-0539">Nucleus</keyword>
<sequence length="462" mass="52739">MASISSSILQATRCLCDSSGSMQLQQLQQEMQRRSNISDEDFRYIIHGCPKRFLLVPEGSSYKVVGRTSLRLCSSYSHGEPCGEGCQQLHLCLFYFYGNCRFGKGRKPCKFSHDVYSKHNYGLLRECTLQELKEDELFLLLLQNDPQLLPKVCIYYNKGSAPHGSCNLRDACNNVHLCQHFVQGSCKFGHMCKRQHTIDQQGQRVLEKRGLGRDIIADLPNIYRNVHHLKAAAAASPAAASPAAASPAAPSPAADNAAWFCKAAQTDDAEEICLHFIRNSCKFQRNCRQVHFHLPYKWEVHDGSGWSDLENMEEIEEDYCDPAKTHSSDYQRVDFLTMTLESMPVRRLSTVSSVKKPPHYNLTTKWLWYYKREHGNWLEYGQLDEKLQSTSVTSQTLEEAFLSGKTAEVNLMKGQKAYVVSFKDMYQRNPKHNTKRRVVRRPRFVSKAEVDKLVAIMRKCSG</sequence>
<accession>A0A3Q2CMU6</accession>
<dbReference type="Ensembl" id="ENSCVAT00000004408.1">
    <property type="protein sequence ID" value="ENSCVAP00000006781.1"/>
    <property type="gene ID" value="ENSCVAG00000008370.1"/>
</dbReference>
<organism evidence="14 15">
    <name type="scientific">Cyprinodon variegatus</name>
    <name type="common">Sheepshead minnow</name>
    <dbReference type="NCBI Taxonomy" id="28743"/>
    <lineage>
        <taxon>Eukaryota</taxon>
        <taxon>Metazoa</taxon>
        <taxon>Chordata</taxon>
        <taxon>Craniata</taxon>
        <taxon>Vertebrata</taxon>
        <taxon>Euteleostomi</taxon>
        <taxon>Actinopterygii</taxon>
        <taxon>Neopterygii</taxon>
        <taxon>Teleostei</taxon>
        <taxon>Neoteleostei</taxon>
        <taxon>Acanthomorphata</taxon>
        <taxon>Ovalentaria</taxon>
        <taxon>Atherinomorphae</taxon>
        <taxon>Cyprinodontiformes</taxon>
        <taxon>Cyprinodontidae</taxon>
        <taxon>Cyprinodon</taxon>
    </lineage>
</organism>
<dbReference type="OMA" id="TQWLWYY"/>
<dbReference type="Pfam" id="PF23466">
    <property type="entry name" value="WWE_4"/>
    <property type="match status" value="1"/>
</dbReference>
<keyword evidence="8 11" id="KW-0862">Zinc</keyword>
<dbReference type="OrthoDB" id="6133115at2759"/>